<dbReference type="EMBL" id="QFQP01000029">
    <property type="protein sequence ID" value="PZR07705.1"/>
    <property type="molecule type" value="Genomic_DNA"/>
</dbReference>
<feature type="active site" description="Phosphothreonine intermediate" evidence="4">
    <location>
        <position position="85"/>
    </location>
</feature>
<dbReference type="AlphaFoldDB" id="A0A2W5T895"/>
<evidence type="ECO:0000256" key="3">
    <source>
        <dbReference type="ARBA" id="ARBA00022729"/>
    </source>
</evidence>
<feature type="binding site" evidence="5">
    <location>
        <position position="106"/>
    </location>
    <ligand>
        <name>substrate</name>
    </ligand>
</feature>
<dbReference type="InterPro" id="IPR026263">
    <property type="entry name" value="Alkaline_phosphatase_prok"/>
</dbReference>
<evidence type="ECO:0000256" key="4">
    <source>
        <dbReference type="PIRSR" id="PIRSR031924-50"/>
    </source>
</evidence>
<evidence type="ECO:0000313" key="6">
    <source>
        <dbReference type="EMBL" id="PZR07705.1"/>
    </source>
</evidence>
<protein>
    <recommendedName>
        <fullName evidence="8">Alkaline phosphatase family protein</fullName>
    </recommendedName>
</protein>
<dbReference type="Proteomes" id="UP000249061">
    <property type="component" value="Unassembled WGS sequence"/>
</dbReference>
<dbReference type="GO" id="GO:0046872">
    <property type="term" value="F:metal ion binding"/>
    <property type="evidence" value="ECO:0007669"/>
    <property type="project" value="UniProtKB-KW"/>
</dbReference>
<evidence type="ECO:0000256" key="2">
    <source>
        <dbReference type="ARBA" id="ARBA00022723"/>
    </source>
</evidence>
<dbReference type="InterPro" id="IPR002591">
    <property type="entry name" value="Phosphodiest/P_Trfase"/>
</dbReference>
<dbReference type="PIRSF" id="PIRSF031924">
    <property type="entry name" value="Pi-irrepressible_AP"/>
    <property type="match status" value="1"/>
</dbReference>
<organism evidence="6 7">
    <name type="scientific">Archangium gephyra</name>
    <dbReference type="NCBI Taxonomy" id="48"/>
    <lineage>
        <taxon>Bacteria</taxon>
        <taxon>Pseudomonadati</taxon>
        <taxon>Myxococcota</taxon>
        <taxon>Myxococcia</taxon>
        <taxon>Myxococcales</taxon>
        <taxon>Cystobacterineae</taxon>
        <taxon>Archangiaceae</taxon>
        <taxon>Archangium</taxon>
    </lineage>
</organism>
<keyword evidence="2" id="KW-0479">Metal-binding</keyword>
<proteinExistence type="predicted"/>
<accession>A0A2W5T895</accession>
<keyword evidence="3" id="KW-0732">Signal</keyword>
<evidence type="ECO:0000256" key="1">
    <source>
        <dbReference type="ARBA" id="ARBA00022553"/>
    </source>
</evidence>
<dbReference type="PANTHER" id="PTHR10151">
    <property type="entry name" value="ECTONUCLEOTIDE PYROPHOSPHATASE/PHOSPHODIESTERASE"/>
    <property type="match status" value="1"/>
</dbReference>
<reference evidence="6 7" key="1">
    <citation type="submission" date="2017-08" db="EMBL/GenBank/DDBJ databases">
        <title>Infants hospitalized years apart are colonized by the same room-sourced microbial strains.</title>
        <authorList>
            <person name="Brooks B."/>
            <person name="Olm M.R."/>
            <person name="Firek B.A."/>
            <person name="Baker R."/>
            <person name="Thomas B.C."/>
            <person name="Morowitz M.J."/>
            <person name="Banfield J.F."/>
        </authorList>
    </citation>
    <scope>NUCLEOTIDE SEQUENCE [LARGE SCALE GENOMIC DNA]</scope>
    <source>
        <strain evidence="6">S2_003_000_R2_14</strain>
    </source>
</reference>
<dbReference type="GO" id="GO:0004035">
    <property type="term" value="F:alkaline phosphatase activity"/>
    <property type="evidence" value="ECO:0007669"/>
    <property type="project" value="InterPro"/>
</dbReference>
<keyword evidence="1 4" id="KW-0597">Phosphoprotein</keyword>
<comment type="caution">
    <text evidence="6">The sequence shown here is derived from an EMBL/GenBank/DDBJ whole genome shotgun (WGS) entry which is preliminary data.</text>
</comment>
<dbReference type="Gene3D" id="3.30.1360.150">
    <property type="match status" value="1"/>
</dbReference>
<feature type="binding site" evidence="5">
    <location>
        <begin position="167"/>
        <end position="169"/>
    </location>
    <ligand>
        <name>substrate</name>
    </ligand>
</feature>
<dbReference type="Gene3D" id="3.40.720.10">
    <property type="entry name" value="Alkaline Phosphatase, subunit A"/>
    <property type="match status" value="1"/>
</dbReference>
<dbReference type="InterPro" id="IPR017850">
    <property type="entry name" value="Alkaline_phosphatase_core_sf"/>
</dbReference>
<dbReference type="SUPFAM" id="SSF53649">
    <property type="entry name" value="Alkaline phosphatase-like"/>
    <property type="match status" value="1"/>
</dbReference>
<evidence type="ECO:0008006" key="8">
    <source>
        <dbReference type="Google" id="ProtNLM"/>
    </source>
</evidence>
<dbReference type="PANTHER" id="PTHR10151:SF120">
    <property type="entry name" value="BIS(5'-ADENOSYL)-TRIPHOSPHATASE"/>
    <property type="match status" value="1"/>
</dbReference>
<evidence type="ECO:0000313" key="7">
    <source>
        <dbReference type="Proteomes" id="UP000249061"/>
    </source>
</evidence>
<dbReference type="Pfam" id="PF01663">
    <property type="entry name" value="Phosphodiest"/>
    <property type="match status" value="1"/>
</dbReference>
<name>A0A2W5T895_9BACT</name>
<gene>
    <name evidence="6" type="ORF">DI536_26725</name>
</gene>
<sequence length="521" mass="56017">MSHRPGRPRLEAPTVNRLAVLLLALGATTSFAAEKPRLGVVIVVDQLSAETFRARLPTVTGGFKRLTADGFVFHEARYEALPTITSVGHATLMTGAYGELHGIVSNDWLDPATGKPQLSTEDANFKVLGREAHGRDGTAPTSLRVPTLADAVKRSNEKALSVSVSGKDRSSILCAGRAGLAVWFDAELPMFTTSTFYAKELPAFVLPTNEKFAKQVASGAFAWGLPGGGITGKAPQLPSRTDDSEPFAEHKDIQDDIDTGEVDVALEAVKSLGLGKDDVPDLLTISFSGHDRIGHAFGADSPESLEEFAHVDRELARLLNGLDALVGKGRYVVALSSDHGVMPLPELAVARGLDAGRLDMKNLRERLDRELDERLGRQDWFLGSKTPGITFNAKFKDRGLTIFERLRAVARQQPGVEDLVLTSSPRGPWAPLITRGAYDGRSPDLYVITRPNWAYGTVDRTGHSSPYLYDRAVPLIFFGTGVKKGQGGTTEPINLAPTLAALLGVSPPAAAQGRFLEQVVP</sequence>
<evidence type="ECO:0000256" key="5">
    <source>
        <dbReference type="PIRSR" id="PIRSR031924-51"/>
    </source>
</evidence>